<evidence type="ECO:0000313" key="3">
    <source>
        <dbReference type="Proteomes" id="UP000240009"/>
    </source>
</evidence>
<name>A0A2S8G3A6_9BACT</name>
<dbReference type="Proteomes" id="UP000240009">
    <property type="component" value="Unassembled WGS sequence"/>
</dbReference>
<sequence length="116" mass="13050">MNSKGWNSDSSGDDQSRKENAESAWSMEDVLRRTADSGQADDVLETIKHLKGSHPQAKPHEIDTITRFVLALLKRRYPDLPLKSEKVLTMASTIAQSLVEDPVASERMRLLWSQLS</sequence>
<dbReference type="OrthoDB" id="287823at2"/>
<organism evidence="2 3">
    <name type="scientific">Blastopirellula marina</name>
    <dbReference type="NCBI Taxonomy" id="124"/>
    <lineage>
        <taxon>Bacteria</taxon>
        <taxon>Pseudomonadati</taxon>
        <taxon>Planctomycetota</taxon>
        <taxon>Planctomycetia</taxon>
        <taxon>Pirellulales</taxon>
        <taxon>Pirellulaceae</taxon>
        <taxon>Blastopirellula</taxon>
    </lineage>
</organism>
<gene>
    <name evidence="2" type="ORF">C5Y96_03410</name>
</gene>
<reference evidence="2 3" key="1">
    <citation type="submission" date="2018-02" db="EMBL/GenBank/DDBJ databases">
        <title>Comparative genomes isolates from brazilian mangrove.</title>
        <authorList>
            <person name="Araujo J.E."/>
            <person name="Taketani R.G."/>
            <person name="Silva M.C.P."/>
            <person name="Loureco M.V."/>
            <person name="Andreote F.D."/>
        </authorList>
    </citation>
    <scope>NUCLEOTIDE SEQUENCE [LARGE SCALE GENOMIC DNA]</scope>
    <source>
        <strain evidence="2 3">HEX-2 MGV</strain>
    </source>
</reference>
<proteinExistence type="predicted"/>
<comment type="caution">
    <text evidence="2">The sequence shown here is derived from an EMBL/GenBank/DDBJ whole genome shotgun (WGS) entry which is preliminary data.</text>
</comment>
<dbReference type="AlphaFoldDB" id="A0A2S8G3A6"/>
<feature type="region of interest" description="Disordered" evidence="1">
    <location>
        <begin position="1"/>
        <end position="38"/>
    </location>
</feature>
<evidence type="ECO:0000313" key="2">
    <source>
        <dbReference type="EMBL" id="PQO38932.1"/>
    </source>
</evidence>
<dbReference type="EMBL" id="PUIA01000016">
    <property type="protein sequence ID" value="PQO38932.1"/>
    <property type="molecule type" value="Genomic_DNA"/>
</dbReference>
<feature type="compositionally biased region" description="Polar residues" evidence="1">
    <location>
        <begin position="1"/>
        <end position="10"/>
    </location>
</feature>
<accession>A0A2S8G3A6</accession>
<evidence type="ECO:0000256" key="1">
    <source>
        <dbReference type="SAM" id="MobiDB-lite"/>
    </source>
</evidence>
<dbReference type="RefSeq" id="WP_105350131.1">
    <property type="nucleotide sequence ID" value="NZ_PUIA01000016.1"/>
</dbReference>
<protein>
    <submittedName>
        <fullName evidence="2">Uncharacterized protein</fullName>
    </submittedName>
</protein>